<organism evidence="1 2">
    <name type="scientific">Litorivicinus lipolyticus</name>
    <dbReference type="NCBI Taxonomy" id="418701"/>
    <lineage>
        <taxon>Bacteria</taxon>
        <taxon>Pseudomonadati</taxon>
        <taxon>Pseudomonadota</taxon>
        <taxon>Gammaproteobacteria</taxon>
        <taxon>Oceanospirillales</taxon>
        <taxon>Litorivicinaceae</taxon>
        <taxon>Litorivicinus</taxon>
    </lineage>
</organism>
<dbReference type="EMBL" id="CP045871">
    <property type="protein sequence ID" value="QGG79452.1"/>
    <property type="molecule type" value="Genomic_DNA"/>
</dbReference>
<dbReference type="RefSeq" id="WP_153712956.1">
    <property type="nucleotide sequence ID" value="NZ_CP045871.1"/>
</dbReference>
<sequence length="145" mass="16532">MNDLQWLYWDEDSARVNPRKCRVMDVIRTLGLGPTQTEQTLLLQSGELVPWCKGELANRYAAMRLVRIHRVVVRNRPHLPARFQMGEWLSRPLLNGQSAFAVLCDPYFLEHRLERALLIISRLTGQSPKSTTGKAIAANVVLLTP</sequence>
<accession>A0A5Q2QB14</accession>
<evidence type="ECO:0000313" key="2">
    <source>
        <dbReference type="Proteomes" id="UP000388235"/>
    </source>
</evidence>
<gene>
    <name evidence="1" type="ORF">GH975_02260</name>
</gene>
<reference evidence="1 2" key="1">
    <citation type="submission" date="2019-11" db="EMBL/GenBank/DDBJ databases">
        <authorList>
            <person name="Khan S.A."/>
            <person name="Jeon C.O."/>
            <person name="Chun B.H."/>
        </authorList>
    </citation>
    <scope>NUCLEOTIDE SEQUENCE [LARGE SCALE GENOMIC DNA]</scope>
    <source>
        <strain evidence="1 2">IMCC 1097</strain>
    </source>
</reference>
<dbReference type="AlphaFoldDB" id="A0A5Q2QB14"/>
<proteinExistence type="predicted"/>
<dbReference type="KEGG" id="llp:GH975_02260"/>
<keyword evidence="2" id="KW-1185">Reference proteome</keyword>
<name>A0A5Q2QB14_9GAMM</name>
<protein>
    <submittedName>
        <fullName evidence="1">Uncharacterized protein</fullName>
    </submittedName>
</protein>
<dbReference type="Proteomes" id="UP000388235">
    <property type="component" value="Chromosome"/>
</dbReference>
<evidence type="ECO:0000313" key="1">
    <source>
        <dbReference type="EMBL" id="QGG79452.1"/>
    </source>
</evidence>